<gene>
    <name evidence="1" type="ORF">EB796_007364</name>
</gene>
<keyword evidence="2" id="KW-1185">Reference proteome</keyword>
<sequence length="78" mass="8892">MFPQLDEEVARLHLDHIGAKLTQLNTKATLYSQLTSHSIDSVPSIQSSYKAFYPAIFITLSMQSSLLNTQFHVEYFEV</sequence>
<protein>
    <submittedName>
        <fullName evidence="1">Uncharacterized protein</fullName>
    </submittedName>
</protein>
<evidence type="ECO:0000313" key="1">
    <source>
        <dbReference type="EMBL" id="KAF6034322.1"/>
    </source>
</evidence>
<dbReference type="Proteomes" id="UP000593567">
    <property type="component" value="Unassembled WGS sequence"/>
</dbReference>
<name>A0A7J7K6S3_BUGNE</name>
<accession>A0A7J7K6S3</accession>
<dbReference type="EMBL" id="VXIV02001102">
    <property type="protein sequence ID" value="KAF6034322.1"/>
    <property type="molecule type" value="Genomic_DNA"/>
</dbReference>
<dbReference type="AlphaFoldDB" id="A0A7J7K6S3"/>
<organism evidence="1 2">
    <name type="scientific">Bugula neritina</name>
    <name type="common">Brown bryozoan</name>
    <name type="synonym">Sertularia neritina</name>
    <dbReference type="NCBI Taxonomy" id="10212"/>
    <lineage>
        <taxon>Eukaryota</taxon>
        <taxon>Metazoa</taxon>
        <taxon>Spiralia</taxon>
        <taxon>Lophotrochozoa</taxon>
        <taxon>Bryozoa</taxon>
        <taxon>Gymnolaemata</taxon>
        <taxon>Cheilostomatida</taxon>
        <taxon>Flustrina</taxon>
        <taxon>Buguloidea</taxon>
        <taxon>Bugulidae</taxon>
        <taxon>Bugula</taxon>
    </lineage>
</organism>
<comment type="caution">
    <text evidence="1">The sequence shown here is derived from an EMBL/GenBank/DDBJ whole genome shotgun (WGS) entry which is preliminary data.</text>
</comment>
<proteinExistence type="predicted"/>
<reference evidence="1" key="1">
    <citation type="submission" date="2020-06" db="EMBL/GenBank/DDBJ databases">
        <title>Draft genome of Bugula neritina, a colonial animal packing powerful symbionts and potential medicines.</title>
        <authorList>
            <person name="Rayko M."/>
        </authorList>
    </citation>
    <scope>NUCLEOTIDE SEQUENCE [LARGE SCALE GENOMIC DNA]</scope>
    <source>
        <strain evidence="1">Kwan_BN1</strain>
    </source>
</reference>
<evidence type="ECO:0000313" key="2">
    <source>
        <dbReference type="Proteomes" id="UP000593567"/>
    </source>
</evidence>
<dbReference type="Gene3D" id="3.40.50.1480">
    <property type="entry name" value="Adenosylhomocysteinase-like"/>
    <property type="match status" value="1"/>
</dbReference>
<dbReference type="InterPro" id="IPR042172">
    <property type="entry name" value="Adenosylhomocyst_ase-like_sf"/>
</dbReference>